<dbReference type="InterPro" id="IPR046358">
    <property type="entry name" value="Flagellin_C"/>
</dbReference>
<feature type="domain" description="Flagellin N-terminal" evidence="4">
    <location>
        <begin position="9"/>
        <end position="120"/>
    </location>
</feature>
<dbReference type="PANTHER" id="PTHR42792:SF2">
    <property type="entry name" value="FLAGELLIN"/>
    <property type="match status" value="1"/>
</dbReference>
<comment type="caution">
    <text evidence="6">The sequence shown here is derived from an EMBL/GenBank/DDBJ whole genome shotgun (WGS) entry which is preliminary data.</text>
</comment>
<evidence type="ECO:0000313" key="6">
    <source>
        <dbReference type="EMBL" id="MBB3973526.1"/>
    </source>
</evidence>
<dbReference type="Proteomes" id="UP000528964">
    <property type="component" value="Unassembled WGS sequence"/>
</dbReference>
<dbReference type="GO" id="GO:0005576">
    <property type="term" value="C:extracellular region"/>
    <property type="evidence" value="ECO:0007669"/>
    <property type="project" value="UniProtKB-SubCell"/>
</dbReference>
<reference evidence="6 7" key="1">
    <citation type="submission" date="2020-08" db="EMBL/GenBank/DDBJ databases">
        <title>Genomic Encyclopedia of Type Strains, Phase IV (KMG-IV): sequencing the most valuable type-strain genomes for metagenomic binning, comparative biology and taxonomic classification.</title>
        <authorList>
            <person name="Goeker M."/>
        </authorList>
    </citation>
    <scope>NUCLEOTIDE SEQUENCE [LARGE SCALE GENOMIC DNA]</scope>
    <source>
        <strain evidence="6 7">DSM 25481</strain>
    </source>
</reference>
<accession>A0A7W6D2T0</accession>
<evidence type="ECO:0000313" key="7">
    <source>
        <dbReference type="Proteomes" id="UP000528964"/>
    </source>
</evidence>
<evidence type="ECO:0000256" key="2">
    <source>
        <dbReference type="ARBA" id="ARBA00023143"/>
    </source>
</evidence>
<organism evidence="6 7">
    <name type="scientific">Hansschlegelia beijingensis</name>
    <dbReference type="NCBI Taxonomy" id="1133344"/>
    <lineage>
        <taxon>Bacteria</taxon>
        <taxon>Pseudomonadati</taxon>
        <taxon>Pseudomonadota</taxon>
        <taxon>Alphaproteobacteria</taxon>
        <taxon>Hyphomicrobiales</taxon>
        <taxon>Methylopilaceae</taxon>
        <taxon>Hansschlegelia</taxon>
    </lineage>
</organism>
<dbReference type="AlphaFoldDB" id="A0A7W6D2T0"/>
<comment type="subcellular location">
    <subcellularLocation>
        <location evidence="3">Secreted</location>
    </subcellularLocation>
    <subcellularLocation>
        <location evidence="3">Bacterial flagellum</location>
    </subcellularLocation>
</comment>
<keyword evidence="7" id="KW-1185">Reference proteome</keyword>
<dbReference type="InterPro" id="IPR001492">
    <property type="entry name" value="Flagellin"/>
</dbReference>
<evidence type="ECO:0000256" key="1">
    <source>
        <dbReference type="ARBA" id="ARBA00005709"/>
    </source>
</evidence>
<dbReference type="GO" id="GO:0009288">
    <property type="term" value="C:bacterial-type flagellum"/>
    <property type="evidence" value="ECO:0007669"/>
    <property type="project" value="UniProtKB-SubCell"/>
</dbReference>
<dbReference type="RefSeq" id="WP_183395389.1">
    <property type="nucleotide sequence ID" value="NZ_JACIDR010000003.1"/>
</dbReference>
<keyword evidence="6" id="KW-0966">Cell projection</keyword>
<dbReference type="SUPFAM" id="SSF64518">
    <property type="entry name" value="Phase 1 flagellin"/>
    <property type="match status" value="1"/>
</dbReference>
<dbReference type="Gene3D" id="1.20.1330.10">
    <property type="entry name" value="f41 fragment of flagellin, N-terminal domain"/>
    <property type="match status" value="1"/>
</dbReference>
<keyword evidence="6" id="KW-0969">Cilium</keyword>
<evidence type="ECO:0000256" key="3">
    <source>
        <dbReference type="RuleBase" id="RU362073"/>
    </source>
</evidence>
<dbReference type="PANTHER" id="PTHR42792">
    <property type="entry name" value="FLAGELLIN"/>
    <property type="match status" value="1"/>
</dbReference>
<comment type="similarity">
    <text evidence="1 3">Belongs to the bacterial flagellin family.</text>
</comment>
<dbReference type="Pfam" id="PF00669">
    <property type="entry name" value="Flagellin_N"/>
    <property type="match status" value="1"/>
</dbReference>
<dbReference type="InterPro" id="IPR001029">
    <property type="entry name" value="Flagellin_N"/>
</dbReference>
<dbReference type="EMBL" id="JACIDR010000003">
    <property type="protein sequence ID" value="MBB3973526.1"/>
    <property type="molecule type" value="Genomic_DNA"/>
</dbReference>
<evidence type="ECO:0000259" key="5">
    <source>
        <dbReference type="Pfam" id="PF00700"/>
    </source>
</evidence>
<evidence type="ECO:0000259" key="4">
    <source>
        <dbReference type="Pfam" id="PF00669"/>
    </source>
</evidence>
<gene>
    <name evidence="6" type="ORF">GGR24_002196</name>
</gene>
<name>A0A7W6D2T0_9HYPH</name>
<comment type="function">
    <text evidence="3">Flagellin is the subunit protein which polymerizes to form the filaments of bacterial flagella.</text>
</comment>
<keyword evidence="3" id="KW-0964">Secreted</keyword>
<protein>
    <recommendedName>
        <fullName evidence="3">Flagellin</fullName>
    </recommendedName>
</protein>
<sequence length="529" mass="53927">MSGVSLSAAVRSNLRSLQSASELMGQTEQRLSTGKKVNSALDNPSSFFTAQALDRRASDLNNMLDSVSNSVQTLKAADNGITAINDVIESLKATARSAVQSPQAVTTKASISSTAIDNLSETNLLGGAPSNATVEGSALTNDNTGTAAAVTANTKLSGTAGAASDNLASGLTAGEKITVNGTEIEFVASGATGNQVNITDDIGDLLAKIDGITGASTASTVAAGKLTISTGTTSDLTIGGSSATLTKLGLTAGTTARGTPTGGLAGQTLNVQDRDGNTKTVTFSSSGIDTLDELNKFFSDNNVDLEASVSVDAATKKGTLTLTTSNAAANKTPVDLEGTATASGAAFASKSFSAPVVSGAGKETRDNYRKDFNDALKQISSLAKDASYNGVNLLNGDDLSIVFNEDGSSKLDVKGVDFDAASLGITELSADDFYDSNSINKIIDKLDKAAATLEQTSSKFGSQLQIVQTRQTFTKNMIGTLQDGAGALTDADTNEEAANLATLQTKQSLIVSSLAISTSQEQSILSLLR</sequence>
<feature type="domain" description="Flagellin C-terminal" evidence="5">
    <location>
        <begin position="443"/>
        <end position="528"/>
    </location>
</feature>
<keyword evidence="6" id="KW-0282">Flagellum</keyword>
<dbReference type="GO" id="GO:0005198">
    <property type="term" value="F:structural molecule activity"/>
    <property type="evidence" value="ECO:0007669"/>
    <property type="project" value="UniProtKB-UniRule"/>
</dbReference>
<proteinExistence type="inferred from homology"/>
<dbReference type="Pfam" id="PF00700">
    <property type="entry name" value="Flagellin_C"/>
    <property type="match status" value="1"/>
</dbReference>
<keyword evidence="2 3" id="KW-0975">Bacterial flagellum</keyword>